<feature type="transmembrane region" description="Helical" evidence="1">
    <location>
        <begin position="442"/>
        <end position="460"/>
    </location>
</feature>
<keyword evidence="1" id="KW-0472">Membrane</keyword>
<comment type="caution">
    <text evidence="2">The sequence shown here is derived from an EMBL/GenBank/DDBJ whole genome shotgun (WGS) entry which is preliminary data.</text>
</comment>
<feature type="transmembrane region" description="Helical" evidence="1">
    <location>
        <begin position="594"/>
        <end position="614"/>
    </location>
</feature>
<name>A0ABW2HTF5_9ACTN</name>
<feature type="transmembrane region" description="Helical" evidence="1">
    <location>
        <begin position="745"/>
        <end position="764"/>
    </location>
</feature>
<feature type="transmembrane region" description="Helical" evidence="1">
    <location>
        <begin position="89"/>
        <end position="110"/>
    </location>
</feature>
<feature type="transmembrane region" description="Helical" evidence="1">
    <location>
        <begin position="621"/>
        <end position="639"/>
    </location>
</feature>
<feature type="transmembrane region" description="Helical" evidence="1">
    <location>
        <begin position="265"/>
        <end position="288"/>
    </location>
</feature>
<feature type="transmembrane region" description="Helical" evidence="1">
    <location>
        <begin position="179"/>
        <end position="197"/>
    </location>
</feature>
<feature type="transmembrane region" description="Helical" evidence="1">
    <location>
        <begin position="332"/>
        <end position="350"/>
    </location>
</feature>
<feature type="transmembrane region" description="Helical" evidence="1">
    <location>
        <begin position="568"/>
        <end position="588"/>
    </location>
</feature>
<reference evidence="3" key="1">
    <citation type="journal article" date="2019" name="Int. J. Syst. Evol. Microbiol.">
        <title>The Global Catalogue of Microorganisms (GCM) 10K type strain sequencing project: providing services to taxonomists for standard genome sequencing and annotation.</title>
        <authorList>
            <consortium name="The Broad Institute Genomics Platform"/>
            <consortium name="The Broad Institute Genome Sequencing Center for Infectious Disease"/>
            <person name="Wu L."/>
            <person name="Ma J."/>
        </authorList>
    </citation>
    <scope>NUCLEOTIDE SEQUENCE [LARGE SCALE GENOMIC DNA]</scope>
    <source>
        <strain evidence="3">XZYJT-10</strain>
    </source>
</reference>
<feature type="transmembrane region" description="Helical" evidence="1">
    <location>
        <begin position="149"/>
        <end position="167"/>
    </location>
</feature>
<feature type="transmembrane region" description="Helical" evidence="1">
    <location>
        <begin position="719"/>
        <end position="739"/>
    </location>
</feature>
<sequence>MTYPCPNCGAPASLESGCPTCGRGPDHDAAEVIRTDAEIGALIAELATAQHVVRDLEIRINQAWQRRHAAAARVRTTAAPKRGNGVQTLLFVLGGLLLGSAAIVFAAVAWSQFGMAGRATLLAVATVAALAVPPVALRRGLTATAETMAAVGLLLTLLDGYAAWYVNLLGVTRMSPARYAGLVFAVTAATATAYALLTHVTAARYAALVAFQPALPLLVAPAHPGAAGWSLTFGALAALNLVAANPTALKPALGPVALGSVARRLPAAYGFAVVSILVAFVPAAVSGLNTLVTATPFFHAAWPRTVPGPGWQLPAALALVTAVLFGTVPPRLRLASLFGGAAVIALALPAGLRLPWWNGPIVDLVVVSAALFLAARRAAPALHVPAARAAALSAAASPAIPNTAATAVRIATSDSLVTFVSQLVTAALLSAHALIAGFGRPATAAAVLTTIALLGAGVAARARSATPISANATTANATTANATIANATIANATTANEGSASAEIASPPSAGAGRVSAASANAANANAASVNAASAGANAASAGANAASAGANAAGAGASAAGTVLSEVGLFVALSAIPAIAWTTTAALELSAVAQVRAVAAATVAALLLVGLAARRPGAPAAAPGLVLTLLGVTVAAPAGTVLEAYTIIASVLALAAAIVARRDHTPSWATYGPALIGGLLPSLALVLTHDGEHLRRLLLGIAALAVLLAGARLRLRAPLLAGAGTLGLVALHEIGLVWDLIPRWIPLAAGGLLLVVLAATLEARRRDLARFRRALGRMS</sequence>
<protein>
    <submittedName>
        <fullName evidence="2">SCO7613 C-terminal domain-containing membrane protein</fullName>
    </submittedName>
</protein>
<proteinExistence type="predicted"/>
<dbReference type="RefSeq" id="WP_378970579.1">
    <property type="nucleotide sequence ID" value="NZ_JBHTBJ010000014.1"/>
</dbReference>
<dbReference type="InterPro" id="IPR058062">
    <property type="entry name" value="SCO7613_C"/>
</dbReference>
<feature type="transmembrane region" description="Helical" evidence="1">
    <location>
        <begin position="416"/>
        <end position="436"/>
    </location>
</feature>
<dbReference type="NCBIfam" id="NF047321">
    <property type="entry name" value="SCO7613_CTERM"/>
    <property type="match status" value="1"/>
</dbReference>
<feature type="transmembrane region" description="Helical" evidence="1">
    <location>
        <begin position="116"/>
        <end position="137"/>
    </location>
</feature>
<feature type="transmembrane region" description="Helical" evidence="1">
    <location>
        <begin position="308"/>
        <end position="325"/>
    </location>
</feature>
<accession>A0ABW2HTF5</accession>
<evidence type="ECO:0000313" key="2">
    <source>
        <dbReference type="EMBL" id="MFC7276355.1"/>
    </source>
</evidence>
<feature type="transmembrane region" description="Helical" evidence="1">
    <location>
        <begin position="645"/>
        <end position="662"/>
    </location>
</feature>
<keyword evidence="1" id="KW-0812">Transmembrane</keyword>
<dbReference type="Proteomes" id="UP001596548">
    <property type="component" value="Unassembled WGS sequence"/>
</dbReference>
<dbReference type="EMBL" id="JBHTBJ010000014">
    <property type="protein sequence ID" value="MFC7276355.1"/>
    <property type="molecule type" value="Genomic_DNA"/>
</dbReference>
<evidence type="ECO:0000256" key="1">
    <source>
        <dbReference type="SAM" id="Phobius"/>
    </source>
</evidence>
<feature type="transmembrane region" description="Helical" evidence="1">
    <location>
        <begin position="356"/>
        <end position="375"/>
    </location>
</feature>
<keyword evidence="1" id="KW-1133">Transmembrane helix</keyword>
<evidence type="ECO:0000313" key="3">
    <source>
        <dbReference type="Proteomes" id="UP001596548"/>
    </source>
</evidence>
<gene>
    <name evidence="2" type="ORF">ACFQS1_20370</name>
</gene>
<organism evidence="2 3">
    <name type="scientific">Paractinoplanes rhizophilus</name>
    <dbReference type="NCBI Taxonomy" id="1416877"/>
    <lineage>
        <taxon>Bacteria</taxon>
        <taxon>Bacillati</taxon>
        <taxon>Actinomycetota</taxon>
        <taxon>Actinomycetes</taxon>
        <taxon>Micromonosporales</taxon>
        <taxon>Micromonosporaceae</taxon>
        <taxon>Paractinoplanes</taxon>
    </lineage>
</organism>
<keyword evidence="3" id="KW-1185">Reference proteome</keyword>
<feature type="transmembrane region" description="Helical" evidence="1">
    <location>
        <begin position="694"/>
        <end position="712"/>
    </location>
</feature>
<feature type="transmembrane region" description="Helical" evidence="1">
    <location>
        <begin position="669"/>
        <end position="688"/>
    </location>
</feature>